<dbReference type="EMBL" id="ML120377">
    <property type="protein sequence ID" value="RPB00826.1"/>
    <property type="molecule type" value="Genomic_DNA"/>
</dbReference>
<protein>
    <submittedName>
        <fullName evidence="2">Uncharacterized protein</fullName>
    </submittedName>
</protein>
<keyword evidence="3" id="KW-1185">Reference proteome</keyword>
<reference evidence="2 3" key="1">
    <citation type="journal article" date="2018" name="Nat. Ecol. Evol.">
        <title>Pezizomycetes genomes reveal the molecular basis of ectomycorrhizal truffle lifestyle.</title>
        <authorList>
            <person name="Murat C."/>
            <person name="Payen T."/>
            <person name="Noel B."/>
            <person name="Kuo A."/>
            <person name="Morin E."/>
            <person name="Chen J."/>
            <person name="Kohler A."/>
            <person name="Krizsan K."/>
            <person name="Balestrini R."/>
            <person name="Da Silva C."/>
            <person name="Montanini B."/>
            <person name="Hainaut M."/>
            <person name="Levati E."/>
            <person name="Barry K.W."/>
            <person name="Belfiori B."/>
            <person name="Cichocki N."/>
            <person name="Clum A."/>
            <person name="Dockter R.B."/>
            <person name="Fauchery L."/>
            <person name="Guy J."/>
            <person name="Iotti M."/>
            <person name="Le Tacon F."/>
            <person name="Lindquist E.A."/>
            <person name="Lipzen A."/>
            <person name="Malagnac F."/>
            <person name="Mello A."/>
            <person name="Molinier V."/>
            <person name="Miyauchi S."/>
            <person name="Poulain J."/>
            <person name="Riccioni C."/>
            <person name="Rubini A."/>
            <person name="Sitrit Y."/>
            <person name="Splivallo R."/>
            <person name="Traeger S."/>
            <person name="Wang M."/>
            <person name="Zifcakova L."/>
            <person name="Wipf D."/>
            <person name="Zambonelli A."/>
            <person name="Paolocci F."/>
            <person name="Nowrousian M."/>
            <person name="Ottonello S."/>
            <person name="Baldrian P."/>
            <person name="Spatafora J.W."/>
            <person name="Henrissat B."/>
            <person name="Nagy L.G."/>
            <person name="Aury J.M."/>
            <person name="Wincker P."/>
            <person name="Grigoriev I.V."/>
            <person name="Bonfante P."/>
            <person name="Martin F.M."/>
        </authorList>
    </citation>
    <scope>NUCLEOTIDE SEQUENCE [LARGE SCALE GENOMIC DNA]</scope>
    <source>
        <strain evidence="2 3">120613-1</strain>
    </source>
</reference>
<name>A0A3N4JR66_9PEZI</name>
<dbReference type="AlphaFoldDB" id="A0A3N4JR66"/>
<proteinExistence type="predicted"/>
<evidence type="ECO:0000313" key="2">
    <source>
        <dbReference type="EMBL" id="RPB00826.1"/>
    </source>
</evidence>
<evidence type="ECO:0000256" key="1">
    <source>
        <dbReference type="SAM" id="MobiDB-lite"/>
    </source>
</evidence>
<gene>
    <name evidence="2" type="ORF">L873DRAFT_1788746</name>
</gene>
<organism evidence="2 3">
    <name type="scientific">Choiromyces venosus 120613-1</name>
    <dbReference type="NCBI Taxonomy" id="1336337"/>
    <lineage>
        <taxon>Eukaryota</taxon>
        <taxon>Fungi</taxon>
        <taxon>Dikarya</taxon>
        <taxon>Ascomycota</taxon>
        <taxon>Pezizomycotina</taxon>
        <taxon>Pezizomycetes</taxon>
        <taxon>Pezizales</taxon>
        <taxon>Tuberaceae</taxon>
        <taxon>Choiromyces</taxon>
    </lineage>
</organism>
<sequence length="187" mass="20864">MHSRTAPIRQQHPIAPQTRGHRTPNHLSNNSRSIENNFRTLKHHPSENFQPQTRSGNPVPARIYSGMGYESIPPPPSTRCCIFMIRDSATELGPMTLQYKKSSSSPTEGFTFSLSKFSPARPYSNGLRCVRVQNAFSYVTTLGQHSNNCPHLHSVHEIARALNPPARAISEAANLLSLALYYLVREG</sequence>
<accession>A0A3N4JR66</accession>
<evidence type="ECO:0000313" key="3">
    <source>
        <dbReference type="Proteomes" id="UP000276215"/>
    </source>
</evidence>
<dbReference type="Proteomes" id="UP000276215">
    <property type="component" value="Unassembled WGS sequence"/>
</dbReference>
<feature type="region of interest" description="Disordered" evidence="1">
    <location>
        <begin position="1"/>
        <end position="32"/>
    </location>
</feature>